<dbReference type="RefSeq" id="WP_060913422.1">
    <property type="nucleotide sequence ID" value="NZ_JAWFGB010000001.1"/>
</dbReference>
<name>A0A134A7C4_9BACL</name>
<dbReference type="Pfam" id="PF04203">
    <property type="entry name" value="Sortase"/>
    <property type="match status" value="1"/>
</dbReference>
<dbReference type="InterPro" id="IPR042007">
    <property type="entry name" value="Sortase_A"/>
</dbReference>
<dbReference type="SUPFAM" id="SSF63817">
    <property type="entry name" value="Sortase"/>
    <property type="match status" value="1"/>
</dbReference>
<dbReference type="EMBL" id="LSDC01000010">
    <property type="protein sequence ID" value="KXB63623.1"/>
    <property type="molecule type" value="Genomic_DNA"/>
</dbReference>
<evidence type="ECO:0000313" key="7">
    <source>
        <dbReference type="Proteomes" id="UP000070355"/>
    </source>
</evidence>
<keyword evidence="5" id="KW-1133">Transmembrane helix</keyword>
<dbReference type="Proteomes" id="UP000070355">
    <property type="component" value="Unassembled WGS sequence"/>
</dbReference>
<sequence>MNKKLKNTFLNILIVVLLCTSVVLIFKNQIREYLTGNANDKIITAYKNNKGEVDIPWWQKMFTDNESKIKLTDSMLGILKIDSVDIEEPIFQDVTEINLINGVATSQEPSHLDAQNVVIAGHSVQGVGIRFNNLTKIKNGAKIQIISKDKLRTYEVNKLYDVVPTQVEILEQHENEPKILKLFTCDNFNPQTGEWESRFVVEAKLIGEESA</sequence>
<keyword evidence="5" id="KW-0472">Membrane</keyword>
<keyword evidence="3" id="KW-0788">Thiol protease</keyword>
<dbReference type="InterPro" id="IPR005754">
    <property type="entry name" value="Sortase"/>
</dbReference>
<dbReference type="GO" id="GO:0008234">
    <property type="term" value="F:cysteine-type peptidase activity"/>
    <property type="evidence" value="ECO:0007669"/>
    <property type="project" value="UniProtKB-KW"/>
</dbReference>
<feature type="active site" description="Acyl-thioester intermediate" evidence="4">
    <location>
        <position position="185"/>
    </location>
</feature>
<evidence type="ECO:0000256" key="3">
    <source>
        <dbReference type="ARBA" id="ARBA00022807"/>
    </source>
</evidence>
<keyword evidence="5" id="KW-0812">Transmembrane</keyword>
<dbReference type="AlphaFoldDB" id="A0A134A7C4"/>
<dbReference type="NCBIfam" id="TIGR01076">
    <property type="entry name" value="sortase_fam"/>
    <property type="match status" value="1"/>
</dbReference>
<dbReference type="Gene3D" id="2.40.260.10">
    <property type="entry name" value="Sortase"/>
    <property type="match status" value="1"/>
</dbReference>
<reference evidence="7" key="1">
    <citation type="submission" date="2016-01" db="EMBL/GenBank/DDBJ databases">
        <authorList>
            <person name="Mitreva M."/>
            <person name="Pepin K.H."/>
            <person name="Mihindukulasuriya K.A."/>
            <person name="Fulton R."/>
            <person name="Fronick C."/>
            <person name="O'Laughlin M."/>
            <person name="Miner T."/>
            <person name="Herter B."/>
            <person name="Rosa B.A."/>
            <person name="Cordes M."/>
            <person name="Tomlinson C."/>
            <person name="Wollam A."/>
            <person name="Palsikar V.B."/>
            <person name="Mardis E.R."/>
            <person name="Wilson R.K."/>
        </authorList>
    </citation>
    <scope>NUCLEOTIDE SEQUENCE [LARGE SCALE GENOMIC DNA]</scope>
    <source>
        <strain evidence="7">DNF01167</strain>
    </source>
</reference>
<feature type="active site" description="Proton donor/acceptor" evidence="4">
    <location>
        <position position="122"/>
    </location>
</feature>
<evidence type="ECO:0000256" key="2">
    <source>
        <dbReference type="ARBA" id="ARBA00022801"/>
    </source>
</evidence>
<dbReference type="PATRIC" id="fig|1379.3.peg.98"/>
<dbReference type="CDD" id="cd06165">
    <property type="entry name" value="Sortase_A"/>
    <property type="match status" value="1"/>
</dbReference>
<dbReference type="STRING" id="1379.HMPREF3186_00101"/>
<dbReference type="GO" id="GO:0006508">
    <property type="term" value="P:proteolysis"/>
    <property type="evidence" value="ECO:0007669"/>
    <property type="project" value="UniProtKB-KW"/>
</dbReference>
<dbReference type="InterPro" id="IPR023365">
    <property type="entry name" value="Sortase_dom-sf"/>
</dbReference>
<evidence type="ECO:0000256" key="1">
    <source>
        <dbReference type="ARBA" id="ARBA00022670"/>
    </source>
</evidence>
<evidence type="ECO:0000256" key="5">
    <source>
        <dbReference type="SAM" id="Phobius"/>
    </source>
</evidence>
<gene>
    <name evidence="6" type="ORF">HMPREF3186_00101</name>
</gene>
<keyword evidence="2" id="KW-0378">Hydrolase</keyword>
<accession>A0A134A7C4</accession>
<organism evidence="6 7">
    <name type="scientific">Gemella haemolysans</name>
    <dbReference type="NCBI Taxonomy" id="1379"/>
    <lineage>
        <taxon>Bacteria</taxon>
        <taxon>Bacillati</taxon>
        <taxon>Bacillota</taxon>
        <taxon>Bacilli</taxon>
        <taxon>Bacillales</taxon>
        <taxon>Gemellaceae</taxon>
        <taxon>Gemella</taxon>
    </lineage>
</organism>
<evidence type="ECO:0000313" key="6">
    <source>
        <dbReference type="EMBL" id="KXB63623.1"/>
    </source>
</evidence>
<feature type="transmembrane region" description="Helical" evidence="5">
    <location>
        <begin position="7"/>
        <end position="26"/>
    </location>
</feature>
<evidence type="ECO:0000256" key="4">
    <source>
        <dbReference type="PIRSR" id="PIRSR605754-1"/>
    </source>
</evidence>
<comment type="caution">
    <text evidence="6">The sequence shown here is derived from an EMBL/GenBank/DDBJ whole genome shotgun (WGS) entry which is preliminary data.</text>
</comment>
<proteinExistence type="predicted"/>
<keyword evidence="1" id="KW-0645">Protease</keyword>
<protein>
    <submittedName>
        <fullName evidence="6">Sortase family protein</fullName>
    </submittedName>
</protein>
<dbReference type="OrthoDB" id="2987398at2"/>